<dbReference type="GO" id="GO:0008270">
    <property type="term" value="F:zinc ion binding"/>
    <property type="evidence" value="ECO:0007669"/>
    <property type="project" value="UniProtKB-KW"/>
</dbReference>
<dbReference type="GO" id="GO:0005634">
    <property type="term" value="C:nucleus"/>
    <property type="evidence" value="ECO:0007669"/>
    <property type="project" value="UniProtKB-SubCell"/>
</dbReference>
<gene>
    <name evidence="9" type="ORF">Lalb_Chr12g0202271</name>
</gene>
<evidence type="ECO:0000256" key="2">
    <source>
        <dbReference type="ARBA" id="ARBA00022723"/>
    </source>
</evidence>
<keyword evidence="8" id="KW-0539">Nucleus</keyword>
<dbReference type="AlphaFoldDB" id="A0A6A5M2C7"/>
<dbReference type="InterPro" id="IPR036893">
    <property type="entry name" value="SBP_sf"/>
</dbReference>
<evidence type="ECO:0000256" key="4">
    <source>
        <dbReference type="ARBA" id="ARBA00022833"/>
    </source>
</evidence>
<dbReference type="EMBL" id="WOCE01000012">
    <property type="protein sequence ID" value="KAE9602691.1"/>
    <property type="molecule type" value="Genomic_DNA"/>
</dbReference>
<evidence type="ECO:0000256" key="1">
    <source>
        <dbReference type="ARBA" id="ARBA00004123"/>
    </source>
</evidence>
<comment type="subcellular location">
    <subcellularLocation>
        <location evidence="1">Nucleus</location>
    </subcellularLocation>
</comment>
<name>A0A6A5M2C7_LUPAL</name>
<accession>A0A6A5M2C7</accession>
<dbReference type="InterPro" id="IPR044817">
    <property type="entry name" value="SBP-like"/>
</dbReference>
<comment type="caution">
    <text evidence="9">The sequence shown here is derived from an EMBL/GenBank/DDBJ whole genome shotgun (WGS) entry which is preliminary data.</text>
</comment>
<dbReference type="GO" id="GO:0003677">
    <property type="term" value="F:DNA binding"/>
    <property type="evidence" value="ECO:0007669"/>
    <property type="project" value="UniProtKB-KW"/>
</dbReference>
<evidence type="ECO:0000256" key="6">
    <source>
        <dbReference type="ARBA" id="ARBA00023125"/>
    </source>
</evidence>
<keyword evidence="6" id="KW-0238">DNA-binding</keyword>
<sequence length="399" mass="44350">MDWNLKSPSLDLTEVDQGTTFPNMETVDEEGSSRFGVYRTKGEFSVDLKLGQVGNFGIESVIAKPKDTYAAAAAAGVSKMASSPSGSSKRARAFNNGNHIVTCLVDECKSDLSNCRDYHRRHKVCELHSKTPQVSIGGQKQRFCQQCSRFHSLEEFDEGKRSCRKRLDGHNRRRRKPQPESLTRSSNFLSNYQGTQLLPFSSSHIYYSTAMVNPAWNGVVTSNADVRLQSQNQHQQVNFIEKQDLFLGSSPTSYKEGKQLAFLQGDHHNQNTHHLQTLLRTSPYSESSGGLRSKMFFDNNSLTSSVHESPCALSLLSSPQVHNNLGNGLNQMVQPHSSSLIMQPLELSLHDNNNNNSNMESVDPVLDPNGSDHCSSMYNIGSNGSQGSDAPQLFPFQWE</sequence>
<evidence type="ECO:0000256" key="7">
    <source>
        <dbReference type="ARBA" id="ARBA00023163"/>
    </source>
</evidence>
<dbReference type="SUPFAM" id="SSF103612">
    <property type="entry name" value="SBT domain"/>
    <property type="match status" value="1"/>
</dbReference>
<evidence type="ECO:0000256" key="8">
    <source>
        <dbReference type="ARBA" id="ARBA00023242"/>
    </source>
</evidence>
<dbReference type="PANTHER" id="PTHR31251">
    <property type="entry name" value="SQUAMOSA PROMOTER-BINDING-LIKE PROTEIN 4"/>
    <property type="match status" value="1"/>
</dbReference>
<evidence type="ECO:0000313" key="9">
    <source>
        <dbReference type="EMBL" id="KAE9602691.1"/>
    </source>
</evidence>
<keyword evidence="2" id="KW-0479">Metal-binding</keyword>
<keyword evidence="5" id="KW-0805">Transcription regulation</keyword>
<protein>
    <submittedName>
        <fullName evidence="9">Putative transcription factor SBP family</fullName>
    </submittedName>
</protein>
<proteinExistence type="predicted"/>
<evidence type="ECO:0000256" key="5">
    <source>
        <dbReference type="ARBA" id="ARBA00023015"/>
    </source>
</evidence>
<keyword evidence="10" id="KW-1185">Reference proteome</keyword>
<dbReference type="InterPro" id="IPR004333">
    <property type="entry name" value="SBP_dom"/>
</dbReference>
<evidence type="ECO:0000313" key="10">
    <source>
        <dbReference type="Proteomes" id="UP000447434"/>
    </source>
</evidence>
<organism evidence="9 10">
    <name type="scientific">Lupinus albus</name>
    <name type="common">White lupine</name>
    <name type="synonym">Lupinus termis</name>
    <dbReference type="NCBI Taxonomy" id="3870"/>
    <lineage>
        <taxon>Eukaryota</taxon>
        <taxon>Viridiplantae</taxon>
        <taxon>Streptophyta</taxon>
        <taxon>Embryophyta</taxon>
        <taxon>Tracheophyta</taxon>
        <taxon>Spermatophyta</taxon>
        <taxon>Magnoliopsida</taxon>
        <taxon>eudicotyledons</taxon>
        <taxon>Gunneridae</taxon>
        <taxon>Pentapetalae</taxon>
        <taxon>rosids</taxon>
        <taxon>fabids</taxon>
        <taxon>Fabales</taxon>
        <taxon>Fabaceae</taxon>
        <taxon>Papilionoideae</taxon>
        <taxon>50 kb inversion clade</taxon>
        <taxon>genistoids sensu lato</taxon>
        <taxon>core genistoids</taxon>
        <taxon>Genisteae</taxon>
        <taxon>Lupinus</taxon>
    </lineage>
</organism>
<keyword evidence="3" id="KW-0863">Zinc-finger</keyword>
<dbReference type="Gene3D" id="4.10.1100.10">
    <property type="entry name" value="Transcription factor, SBP-box domain"/>
    <property type="match status" value="1"/>
</dbReference>
<dbReference type="OrthoDB" id="514967at2759"/>
<dbReference type="FunFam" id="4.10.1100.10:FF:000001">
    <property type="entry name" value="Squamosa promoter-binding-like protein 14"/>
    <property type="match status" value="1"/>
</dbReference>
<keyword evidence="7" id="KW-0804">Transcription</keyword>
<dbReference type="PANTHER" id="PTHR31251:SF190">
    <property type="entry name" value="TRANSCRIPTION FACTOR SBP FAMILY-RELATED"/>
    <property type="match status" value="1"/>
</dbReference>
<dbReference type="Pfam" id="PF03110">
    <property type="entry name" value="SBP"/>
    <property type="match status" value="1"/>
</dbReference>
<evidence type="ECO:0000256" key="3">
    <source>
        <dbReference type="ARBA" id="ARBA00022771"/>
    </source>
</evidence>
<dbReference type="PROSITE" id="PS51141">
    <property type="entry name" value="ZF_SBP"/>
    <property type="match status" value="1"/>
</dbReference>
<dbReference type="Proteomes" id="UP000447434">
    <property type="component" value="Chromosome 12"/>
</dbReference>
<reference evidence="10" key="1">
    <citation type="journal article" date="2020" name="Nat. Commun.">
        <title>Genome sequence of the cluster root forming white lupin.</title>
        <authorList>
            <person name="Hufnagel B."/>
            <person name="Marques A."/>
            <person name="Soriano A."/>
            <person name="Marques L."/>
            <person name="Divol F."/>
            <person name="Doumas P."/>
            <person name="Sallet E."/>
            <person name="Mancinotti D."/>
            <person name="Carrere S."/>
            <person name="Marande W."/>
            <person name="Arribat S."/>
            <person name="Keller J."/>
            <person name="Huneau C."/>
            <person name="Blein T."/>
            <person name="Aime D."/>
            <person name="Laguerre M."/>
            <person name="Taylor J."/>
            <person name="Schubert V."/>
            <person name="Nelson M."/>
            <person name="Geu-Flores F."/>
            <person name="Crespi M."/>
            <person name="Gallardo-Guerrero K."/>
            <person name="Delaux P.-M."/>
            <person name="Salse J."/>
            <person name="Berges H."/>
            <person name="Guyot R."/>
            <person name="Gouzy J."/>
            <person name="Peret B."/>
        </authorList>
    </citation>
    <scope>NUCLEOTIDE SEQUENCE [LARGE SCALE GENOMIC DNA]</scope>
    <source>
        <strain evidence="10">cv. Amiga</strain>
    </source>
</reference>
<keyword evidence="4" id="KW-0862">Zinc</keyword>